<gene>
    <name evidence="1" type="ORF">O3M35_008855</name>
</gene>
<reference evidence="1 2" key="1">
    <citation type="submission" date="2022-12" db="EMBL/GenBank/DDBJ databases">
        <title>Chromosome-level genome assembly of true bugs.</title>
        <authorList>
            <person name="Ma L."/>
            <person name="Li H."/>
        </authorList>
    </citation>
    <scope>NUCLEOTIDE SEQUENCE [LARGE SCALE GENOMIC DNA]</scope>
    <source>
        <strain evidence="1">Lab_2022b</strain>
    </source>
</reference>
<dbReference type="AlphaFoldDB" id="A0AAW1D902"/>
<evidence type="ECO:0000313" key="1">
    <source>
        <dbReference type="EMBL" id="KAK9507022.1"/>
    </source>
</evidence>
<organism evidence="1 2">
    <name type="scientific">Rhynocoris fuscipes</name>
    <dbReference type="NCBI Taxonomy" id="488301"/>
    <lineage>
        <taxon>Eukaryota</taxon>
        <taxon>Metazoa</taxon>
        <taxon>Ecdysozoa</taxon>
        <taxon>Arthropoda</taxon>
        <taxon>Hexapoda</taxon>
        <taxon>Insecta</taxon>
        <taxon>Pterygota</taxon>
        <taxon>Neoptera</taxon>
        <taxon>Paraneoptera</taxon>
        <taxon>Hemiptera</taxon>
        <taxon>Heteroptera</taxon>
        <taxon>Panheteroptera</taxon>
        <taxon>Cimicomorpha</taxon>
        <taxon>Reduviidae</taxon>
        <taxon>Harpactorinae</taxon>
        <taxon>Harpactorini</taxon>
        <taxon>Rhynocoris</taxon>
    </lineage>
</organism>
<dbReference type="EMBL" id="JAPXFL010000005">
    <property type="protein sequence ID" value="KAK9507022.1"/>
    <property type="molecule type" value="Genomic_DNA"/>
</dbReference>
<accession>A0AAW1D902</accession>
<sequence length="65" mass="7441">MTGSKRLYPGVIRKTGRVAQFLCTLIHGILHTMEIFLDLFPLEMDIIYLGFTQETNVTILSLTRI</sequence>
<name>A0AAW1D902_9HEMI</name>
<evidence type="ECO:0000313" key="2">
    <source>
        <dbReference type="Proteomes" id="UP001461498"/>
    </source>
</evidence>
<dbReference type="Proteomes" id="UP001461498">
    <property type="component" value="Unassembled WGS sequence"/>
</dbReference>
<proteinExistence type="predicted"/>
<protein>
    <submittedName>
        <fullName evidence="1">Uncharacterized protein</fullName>
    </submittedName>
</protein>
<comment type="caution">
    <text evidence="1">The sequence shown here is derived from an EMBL/GenBank/DDBJ whole genome shotgun (WGS) entry which is preliminary data.</text>
</comment>
<keyword evidence="2" id="KW-1185">Reference proteome</keyword>